<sequence length="228" mass="24216">MTVTFSPGIQGLTFKLLNVDKGATSGSANTFVDQVTVSGKYNTTSVTPTISASGTAGTYSTISGNVITGTGDAPSSSADPGNKVTFAGTVTEVTITYCNDAANTAANPGTQTITVEDFSWTATTPLPVQLLSFQGKPIGNQVALLWETAWEQNSDYFEVQRSRDAKEFVSIGRVAALDESKSRHSYSLLDQNPVAGTGYYRLKQVDKGEQQTTYSKMIAIVLDDITLP</sequence>
<keyword evidence="2" id="KW-1185">Reference proteome</keyword>
<name>A0A327NRJ8_9BACT</name>
<dbReference type="AlphaFoldDB" id="A0A327NRJ8"/>
<evidence type="ECO:0000313" key="2">
    <source>
        <dbReference type="Proteomes" id="UP000249016"/>
    </source>
</evidence>
<dbReference type="RefSeq" id="WP_111349198.1">
    <property type="nucleotide sequence ID" value="NZ_QLII01000001.1"/>
</dbReference>
<organism evidence="1 2">
    <name type="scientific">Spirosoma telluris</name>
    <dbReference type="NCBI Taxonomy" id="2183553"/>
    <lineage>
        <taxon>Bacteria</taxon>
        <taxon>Pseudomonadati</taxon>
        <taxon>Bacteroidota</taxon>
        <taxon>Cytophagia</taxon>
        <taxon>Cytophagales</taxon>
        <taxon>Cytophagaceae</taxon>
        <taxon>Spirosoma</taxon>
    </lineage>
</organism>
<gene>
    <name evidence="1" type="ORF">HMF3257_34810</name>
</gene>
<dbReference type="EMBL" id="QLII01000001">
    <property type="protein sequence ID" value="RAI77980.1"/>
    <property type="molecule type" value="Genomic_DNA"/>
</dbReference>
<dbReference type="OrthoDB" id="1466765at2"/>
<protein>
    <submittedName>
        <fullName evidence="1">Uncharacterized protein</fullName>
    </submittedName>
</protein>
<dbReference type="Proteomes" id="UP000249016">
    <property type="component" value="Unassembled WGS sequence"/>
</dbReference>
<comment type="caution">
    <text evidence="1">The sequence shown here is derived from an EMBL/GenBank/DDBJ whole genome shotgun (WGS) entry which is preliminary data.</text>
</comment>
<dbReference type="Gene3D" id="2.60.40.10">
    <property type="entry name" value="Immunoglobulins"/>
    <property type="match status" value="1"/>
</dbReference>
<reference evidence="1 2" key="1">
    <citation type="submission" date="2018-06" db="EMBL/GenBank/DDBJ databases">
        <title>Spirosoma sp. HMF3257 Genome sequencing and assembly.</title>
        <authorList>
            <person name="Kang H."/>
            <person name="Cha I."/>
            <person name="Kim H."/>
            <person name="Kang J."/>
            <person name="Joh K."/>
        </authorList>
    </citation>
    <scope>NUCLEOTIDE SEQUENCE [LARGE SCALE GENOMIC DNA]</scope>
    <source>
        <strain evidence="1 2">HMF3257</strain>
    </source>
</reference>
<accession>A0A327NRJ8</accession>
<proteinExistence type="predicted"/>
<dbReference type="InterPro" id="IPR013783">
    <property type="entry name" value="Ig-like_fold"/>
</dbReference>
<evidence type="ECO:0000313" key="1">
    <source>
        <dbReference type="EMBL" id="RAI77980.1"/>
    </source>
</evidence>